<accession>A0A5D8Q7W3</accession>
<comment type="caution">
    <text evidence="1">The sequence shown here is derived from an EMBL/GenBank/DDBJ whole genome shotgun (WGS) entry which is preliminary data.</text>
</comment>
<evidence type="ECO:0000313" key="1">
    <source>
        <dbReference type="EMBL" id="TZE80720.1"/>
    </source>
</evidence>
<dbReference type="NCBIfam" id="TIGR01549">
    <property type="entry name" value="HAD-SF-IA-v1"/>
    <property type="match status" value="1"/>
</dbReference>
<dbReference type="SFLD" id="SFLDS00003">
    <property type="entry name" value="Haloacid_Dehalogenase"/>
    <property type="match status" value="1"/>
</dbReference>
<name>A0A5D8Q7W3_9THEO</name>
<protein>
    <submittedName>
        <fullName evidence="1">HAD family hydrolase</fullName>
    </submittedName>
</protein>
<dbReference type="SFLD" id="SFLDG01135">
    <property type="entry name" value="C1.5.6:_HAD__Beta-PGM__Phospha"/>
    <property type="match status" value="1"/>
</dbReference>
<gene>
    <name evidence="1" type="ORF">FWJ32_12250</name>
</gene>
<evidence type="ECO:0000313" key="2">
    <source>
        <dbReference type="Proteomes" id="UP000322976"/>
    </source>
</evidence>
<organism evidence="1 2">
    <name type="scientific">Calorimonas adulescens</name>
    <dbReference type="NCBI Taxonomy" id="2606906"/>
    <lineage>
        <taxon>Bacteria</taxon>
        <taxon>Bacillati</taxon>
        <taxon>Bacillota</taxon>
        <taxon>Clostridia</taxon>
        <taxon>Thermoanaerobacterales</taxon>
        <taxon>Thermoanaerobacteraceae</taxon>
        <taxon>Calorimonas</taxon>
    </lineage>
</organism>
<dbReference type="Gene3D" id="3.40.50.1000">
    <property type="entry name" value="HAD superfamily/HAD-like"/>
    <property type="match status" value="1"/>
</dbReference>
<dbReference type="InterPro" id="IPR006439">
    <property type="entry name" value="HAD-SF_hydro_IA"/>
</dbReference>
<dbReference type="PRINTS" id="PR00413">
    <property type="entry name" value="HADHALOGNASE"/>
</dbReference>
<dbReference type="SFLD" id="SFLDG01129">
    <property type="entry name" value="C1.5:_HAD__Beta-PGM__Phosphata"/>
    <property type="match status" value="1"/>
</dbReference>
<dbReference type="GO" id="GO:0008967">
    <property type="term" value="F:phosphoglycolate phosphatase activity"/>
    <property type="evidence" value="ECO:0007669"/>
    <property type="project" value="TreeGrafter"/>
</dbReference>
<keyword evidence="1" id="KW-0378">Hydrolase</keyword>
<dbReference type="GO" id="GO:0006281">
    <property type="term" value="P:DNA repair"/>
    <property type="evidence" value="ECO:0007669"/>
    <property type="project" value="TreeGrafter"/>
</dbReference>
<dbReference type="InterPro" id="IPR023214">
    <property type="entry name" value="HAD_sf"/>
</dbReference>
<keyword evidence="2" id="KW-1185">Reference proteome</keyword>
<dbReference type="PANTHER" id="PTHR43434:SF26">
    <property type="entry name" value="PYROPHOSPHATASE PPAX"/>
    <property type="match status" value="1"/>
</dbReference>
<dbReference type="InterPro" id="IPR036412">
    <property type="entry name" value="HAD-like_sf"/>
</dbReference>
<dbReference type="PANTHER" id="PTHR43434">
    <property type="entry name" value="PHOSPHOGLYCOLATE PHOSPHATASE"/>
    <property type="match status" value="1"/>
</dbReference>
<dbReference type="Proteomes" id="UP000322976">
    <property type="component" value="Unassembled WGS sequence"/>
</dbReference>
<dbReference type="Gene3D" id="1.10.150.240">
    <property type="entry name" value="Putative phosphatase, domain 2"/>
    <property type="match status" value="1"/>
</dbReference>
<dbReference type="RefSeq" id="WP_149546253.1">
    <property type="nucleotide sequence ID" value="NZ_VTPS01000025.1"/>
</dbReference>
<dbReference type="EMBL" id="VTPS01000025">
    <property type="protein sequence ID" value="TZE80720.1"/>
    <property type="molecule type" value="Genomic_DNA"/>
</dbReference>
<dbReference type="Pfam" id="PF13419">
    <property type="entry name" value="HAD_2"/>
    <property type="match status" value="1"/>
</dbReference>
<dbReference type="AlphaFoldDB" id="A0A5D8Q7W3"/>
<dbReference type="SUPFAM" id="SSF56784">
    <property type="entry name" value="HAD-like"/>
    <property type="match status" value="1"/>
</dbReference>
<dbReference type="InterPro" id="IPR023198">
    <property type="entry name" value="PGP-like_dom2"/>
</dbReference>
<proteinExistence type="predicted"/>
<dbReference type="InterPro" id="IPR041492">
    <property type="entry name" value="HAD_2"/>
</dbReference>
<dbReference type="GO" id="GO:0005829">
    <property type="term" value="C:cytosol"/>
    <property type="evidence" value="ECO:0007669"/>
    <property type="project" value="TreeGrafter"/>
</dbReference>
<sequence>MTIKAVIFDVDGTLTDTEKVTIDALKMTMKDLYNKEYSYDELRFAFSHTGKDALRHLGVEDVDGTFEVWSKNIISLYHNVSLYPGIKEVLKELKDRDKKLGIVTSRYEFEVKIDNVLKAILHYFDVVVPNRDGLRPKPHPDQLVLAMKELGVASEEAFYVGDSLFDYQCARNCNVTFILANWGEYDRSKDISADDMIICSKPDEILKYV</sequence>
<dbReference type="InterPro" id="IPR050155">
    <property type="entry name" value="HAD-like_hydrolase_sf"/>
</dbReference>
<reference evidence="1 2" key="1">
    <citation type="submission" date="2019-08" db="EMBL/GenBank/DDBJ databases">
        <title>Calorimonas adulescens gen. nov., sp. nov., an anaerobic thermophilic bacterium from Sakhalin hot spring.</title>
        <authorList>
            <person name="Khomyakova M.A."/>
            <person name="Merkel A.Y."/>
            <person name="Novikov A."/>
            <person name="Bonch-Osmolovskaya E.A."/>
            <person name="Slobodkin A.I."/>
        </authorList>
    </citation>
    <scope>NUCLEOTIDE SEQUENCE [LARGE SCALE GENOMIC DNA]</scope>
    <source>
        <strain evidence="1 2">A05MB</strain>
    </source>
</reference>